<protein>
    <submittedName>
        <fullName evidence="1">Uncharacterized protein</fullName>
    </submittedName>
</protein>
<dbReference type="EMBL" id="VCYH01000001">
    <property type="protein sequence ID" value="MDN7023809.1"/>
    <property type="molecule type" value="Genomic_DNA"/>
</dbReference>
<evidence type="ECO:0000313" key="2">
    <source>
        <dbReference type="Proteomes" id="UP001168338"/>
    </source>
</evidence>
<dbReference type="Proteomes" id="UP001168338">
    <property type="component" value="Unassembled WGS sequence"/>
</dbReference>
<name>A0ABT8M7E0_9EURY</name>
<reference evidence="1" key="1">
    <citation type="submission" date="2019-05" db="EMBL/GenBank/DDBJ databases">
        <title>Methanoculleus sp. FWC-SCC1, a methanogenic archaeon isolated from deep marine cold seep.</title>
        <authorList>
            <person name="Chen Y.-W."/>
            <person name="Chen S.-C."/>
            <person name="Teng N.-H."/>
            <person name="Lai M.-C."/>
        </authorList>
    </citation>
    <scope>NUCLEOTIDE SEQUENCE</scope>
    <source>
        <strain evidence="1">FWC-SCC1</strain>
    </source>
</reference>
<organism evidence="1 2">
    <name type="scientific">Methanoculleus frigidifontis</name>
    <dbReference type="NCBI Taxonomy" id="2584085"/>
    <lineage>
        <taxon>Archaea</taxon>
        <taxon>Methanobacteriati</taxon>
        <taxon>Methanobacteriota</taxon>
        <taxon>Stenosarchaea group</taxon>
        <taxon>Methanomicrobia</taxon>
        <taxon>Methanomicrobiales</taxon>
        <taxon>Methanomicrobiaceae</taxon>
        <taxon>Methanoculleus</taxon>
    </lineage>
</organism>
<keyword evidence="2" id="KW-1185">Reference proteome</keyword>
<proteinExistence type="predicted"/>
<gene>
    <name evidence="1" type="ORF">FGU65_02665</name>
</gene>
<comment type="caution">
    <text evidence="1">The sequence shown here is derived from an EMBL/GenBank/DDBJ whole genome shotgun (WGS) entry which is preliminary data.</text>
</comment>
<sequence>MGRDVVRAPDGGYIVLGTTATQNGNLAVVKLLPSGEIGWEQKALTNGSERFDAMTYARDGGCIVAGRSFTSDYEWLAGLDIAGQIRWQETLENVSSIADLQPVFGGIVVTGLDNHGNVCFFTLADEEAGLLPTEADSSAPSSPLSPWALIAALASSAIVFGRRRSGK</sequence>
<evidence type="ECO:0000313" key="1">
    <source>
        <dbReference type="EMBL" id="MDN7023809.1"/>
    </source>
</evidence>
<dbReference type="RefSeq" id="WP_301662864.1">
    <property type="nucleotide sequence ID" value="NZ_VCYH01000001.1"/>
</dbReference>
<accession>A0ABT8M7E0</accession>